<evidence type="ECO:0000313" key="3">
    <source>
        <dbReference type="Proteomes" id="UP001526147"/>
    </source>
</evidence>
<organism evidence="2 3">
    <name type="scientific">Metabacillus halosaccharovorans</name>
    <dbReference type="NCBI Taxonomy" id="930124"/>
    <lineage>
        <taxon>Bacteria</taxon>
        <taxon>Bacillati</taxon>
        <taxon>Bacillota</taxon>
        <taxon>Bacilli</taxon>
        <taxon>Bacillales</taxon>
        <taxon>Bacillaceae</taxon>
        <taxon>Metabacillus</taxon>
    </lineage>
</organism>
<feature type="transmembrane region" description="Helical" evidence="1">
    <location>
        <begin position="30"/>
        <end position="47"/>
    </location>
</feature>
<dbReference type="EMBL" id="JAOYEY010000017">
    <property type="protein sequence ID" value="MCV9884392.1"/>
    <property type="molecule type" value="Genomic_DNA"/>
</dbReference>
<proteinExistence type="predicted"/>
<accession>A0ABT3DBG5</accession>
<name>A0ABT3DBG5_9BACI</name>
<keyword evidence="1" id="KW-0812">Transmembrane</keyword>
<keyword evidence="1" id="KW-0472">Membrane</keyword>
<dbReference type="InterPro" id="IPR048147">
    <property type="entry name" value="CBO0543-like"/>
</dbReference>
<feature type="transmembrane region" description="Helical" evidence="1">
    <location>
        <begin position="156"/>
        <end position="176"/>
    </location>
</feature>
<dbReference type="NCBIfam" id="NF041644">
    <property type="entry name" value="CBO0543_fam"/>
    <property type="match status" value="1"/>
</dbReference>
<feature type="transmembrane region" description="Helical" evidence="1">
    <location>
        <begin position="94"/>
        <end position="114"/>
    </location>
</feature>
<dbReference type="RefSeq" id="WP_264141358.1">
    <property type="nucleotide sequence ID" value="NZ_JAOYEY010000017.1"/>
</dbReference>
<feature type="transmembrane region" description="Helical" evidence="1">
    <location>
        <begin position="59"/>
        <end position="82"/>
    </location>
</feature>
<keyword evidence="1" id="KW-1133">Transmembrane helix</keyword>
<keyword evidence="3" id="KW-1185">Reference proteome</keyword>
<comment type="caution">
    <text evidence="2">The sequence shown here is derived from an EMBL/GenBank/DDBJ whole genome shotgun (WGS) entry which is preliminary data.</text>
</comment>
<feature type="transmembrane region" description="Helical" evidence="1">
    <location>
        <begin position="121"/>
        <end position="144"/>
    </location>
</feature>
<dbReference type="Proteomes" id="UP001526147">
    <property type="component" value="Unassembled WGS sequence"/>
</dbReference>
<evidence type="ECO:0000313" key="2">
    <source>
        <dbReference type="EMBL" id="MCV9884392.1"/>
    </source>
</evidence>
<gene>
    <name evidence="2" type="ORF">OIH86_01855</name>
</gene>
<evidence type="ECO:0000256" key="1">
    <source>
        <dbReference type="SAM" id="Phobius"/>
    </source>
</evidence>
<sequence length="179" mass="21818">MKTWIRYVYWKTNIYRLDVRGWLENEFLSWEWWILLFFLVVPWFIWLKLAKRDLLVESYLYGSIIIIITILLDTVGLQFSFWEYPIEFLPVIPRAFPFDVSMVPMAFMLLFNYFRTWKTYSIALLIMALIYAFIGEPFCEWIHLVYYIKWNYLYSFLYYIVVGIGVRSLVLTIVSLSKI</sequence>
<reference evidence="2 3" key="1">
    <citation type="submission" date="2022-10" db="EMBL/GenBank/DDBJ databases">
        <title>Draft genome assembly of moderately radiation resistant bacterium Metabacillus halosaccharovorans.</title>
        <authorList>
            <person name="Pal S."/>
            <person name="Gopinathan A."/>
        </authorList>
    </citation>
    <scope>NUCLEOTIDE SEQUENCE [LARGE SCALE GENOMIC DNA]</scope>
    <source>
        <strain evidence="2 3">VITHBRA001</strain>
    </source>
</reference>
<protein>
    <submittedName>
        <fullName evidence="2">Uncharacterized protein</fullName>
    </submittedName>
</protein>